<comment type="caution">
    <text evidence="2">The sequence shown here is derived from an EMBL/GenBank/DDBJ whole genome shotgun (WGS) entry which is preliminary data.</text>
</comment>
<name>A0A4Z2CYC2_SCHJA</name>
<reference evidence="2 3" key="1">
    <citation type="submission" date="2019-03" db="EMBL/GenBank/DDBJ databases">
        <title>An improved genome assembly of the fluke Schistosoma japonicum.</title>
        <authorList>
            <person name="Hu W."/>
            <person name="Luo F."/>
            <person name="Yin M."/>
            <person name="Mo X."/>
            <person name="Sun C."/>
            <person name="Wu Q."/>
            <person name="Zhu B."/>
            <person name="Xiang M."/>
            <person name="Wang J."/>
            <person name="Wang Y."/>
            <person name="Zhang T."/>
            <person name="Xu B."/>
            <person name="Zheng H."/>
            <person name="Feng Z."/>
        </authorList>
    </citation>
    <scope>NUCLEOTIDE SEQUENCE [LARGE SCALE GENOMIC DNA]</scope>
    <source>
        <strain evidence="2">HuSjv2</strain>
        <tissue evidence="2">Worms</tissue>
    </source>
</reference>
<sequence>MSCTRLGFNDEVSTCVFPTSVDRSEDDSPPVCLVELINSKTKVIDNHEPTELCNANGNIDLQVNRIANHTVEEIHSLKSGSLSPGSHCLKSEPSITIVAPGENKSESLSNTTLSNNVPSTLIDLDNTQLSTAKESSSPKSNHHYVKCNNESLTDENYSHSETKLSPCDPDGDDEDDIDLEDRPLTVVTQETDDVSLVDSTKAIPSTNNPVCTVSNSVTEGTQDPTTNITTVSDSSFISVKNASSNVVYLSSSSASFQSVIPPTQNCQSVSVSNKNYSSDGHHTGVPVALATVAPLRMSSVGPDYSLSPIKPVLQDIHTSSIASTHSTPSTATSVFPPSVSKHEIVSITSSVSISSKPCSSQNNTNERCSFSPISVNKPVSISTTSVAITIAPSISSSSVNTTHNMSSIFNVRTRPAVAQSVLPVLSVGPQPTPSLTTPTSLSSLQTQSTVHFMPFVGNMPGTLPVSSTTAGLRNVMNNNPALPLAGTPTAPCPSLQIFNMTPMPQFMGTPSYVLHPTGPAPGSNSFQFPQGSTLLPGLSGSAGVGGTTFNFLQPSQHYASTIFPQPPNMSEVLIDSQNPMGLGHSILTPPASIALISAINNPNSSSFTSIYPTLFHPPSHNFFPTSSAHSGPVSYPYSTALAAGTNLVNATAPQMATSLVPAGVTNLPNMHNSNETNFMFQPGPSHSTSFVSNSFTPNAGHLFPSCQFPTFQNLFQTNDSCLTNALVSSGLPTDLTSSCDPKSSLGGNTCMSNYWPYVSSGDMNSASVVQVSSSNSQIEYLQSVNDLSNKSQMKDVTHSENSILHNFETTGTTTTNPSDHSPNISSINGTYASVSNTSTNSTINNSSNGINTDNHNKNSIMLPNSSTVVLPAIRRRRRLFAQNGIKPITNVIQSPTINHSTNNSMEEQSTVVNASAIDTSESNLSTNMINNITDNITENNNNLACNNGLEQSSKIQSSDSLIPCSKASPTTTVLTLKNNNVQASVEDVSKQISTDIEFVSNLSKDIQQKDSVEYDSITKLPCSSSSSSSSCNSFTNSSTVTTEEISTLSSNSMKSLIVVNSSASNTIVTTSSSLMISSCRIPVDTTNTPNDSHNTDDLVPLTTISSPVYKKSGIVQDENKVSVEDNEKVDKTVDINCQIKSPIDNSADQKNTINVDYSKLSSVTTCSNSCATYSKLKSTTSYQFPPPPVLIGPDNRRILTHYIDGHIIYESDKPFPLKDGMVVVEAALMRHQQSCMVSSANSPLKSLAVNGYNSDNYEDGIINTVKSTSLSSPSSSIISSTMKSVDNFESELLSKPLLVLVG</sequence>
<keyword evidence="3" id="KW-1185">Reference proteome</keyword>
<dbReference type="EMBL" id="SKCS01000397">
    <property type="protein sequence ID" value="TNN09255.1"/>
    <property type="molecule type" value="Genomic_DNA"/>
</dbReference>
<evidence type="ECO:0000256" key="1">
    <source>
        <dbReference type="SAM" id="MobiDB-lite"/>
    </source>
</evidence>
<dbReference type="STRING" id="6182.A0A4Z2CYC2"/>
<evidence type="ECO:0000313" key="3">
    <source>
        <dbReference type="Proteomes" id="UP000311919"/>
    </source>
</evidence>
<accession>A0A4Z2CYC2</accession>
<gene>
    <name evidence="2" type="ORF">EWB00_006450</name>
</gene>
<dbReference type="OrthoDB" id="2390104at2759"/>
<dbReference type="Proteomes" id="UP000311919">
    <property type="component" value="Unassembled WGS sequence"/>
</dbReference>
<feature type="region of interest" description="Disordered" evidence="1">
    <location>
        <begin position="152"/>
        <end position="174"/>
    </location>
</feature>
<evidence type="ECO:0000313" key="2">
    <source>
        <dbReference type="EMBL" id="TNN09256.1"/>
    </source>
</evidence>
<organism evidence="2 3">
    <name type="scientific">Schistosoma japonicum</name>
    <name type="common">Blood fluke</name>
    <dbReference type="NCBI Taxonomy" id="6182"/>
    <lineage>
        <taxon>Eukaryota</taxon>
        <taxon>Metazoa</taxon>
        <taxon>Spiralia</taxon>
        <taxon>Lophotrochozoa</taxon>
        <taxon>Platyhelminthes</taxon>
        <taxon>Trematoda</taxon>
        <taxon>Digenea</taxon>
        <taxon>Strigeidida</taxon>
        <taxon>Schistosomatoidea</taxon>
        <taxon>Schistosomatidae</taxon>
        <taxon>Schistosoma</taxon>
    </lineage>
</organism>
<dbReference type="EMBL" id="SKCS01000397">
    <property type="protein sequence ID" value="TNN09256.1"/>
    <property type="molecule type" value="Genomic_DNA"/>
</dbReference>
<proteinExistence type="predicted"/>
<protein>
    <submittedName>
        <fullName evidence="2">Polyhomeotic-proximal chromatin protein</fullName>
    </submittedName>
</protein>